<dbReference type="Pfam" id="PF00149">
    <property type="entry name" value="Metallophos"/>
    <property type="match status" value="1"/>
</dbReference>
<dbReference type="GO" id="GO:0008803">
    <property type="term" value="F:bis(5'-nucleosyl)-tetraphosphatase (symmetrical) activity"/>
    <property type="evidence" value="ECO:0007669"/>
    <property type="project" value="UniProtKB-EC"/>
</dbReference>
<evidence type="ECO:0000256" key="4">
    <source>
        <dbReference type="ARBA" id="ARBA00049417"/>
    </source>
</evidence>
<evidence type="ECO:0000313" key="7">
    <source>
        <dbReference type="EMBL" id="CAH0532564.1"/>
    </source>
</evidence>
<dbReference type="EC" id="3.6.1.41" evidence="5"/>
<evidence type="ECO:0000313" key="8">
    <source>
        <dbReference type="Proteomes" id="UP000838672"/>
    </source>
</evidence>
<keyword evidence="3 5" id="KW-0378">Hydrolase</keyword>
<feature type="domain" description="Calcineurin-like phosphoesterase" evidence="6">
    <location>
        <begin position="4"/>
        <end position="227"/>
    </location>
</feature>
<comment type="catalytic activity">
    <reaction evidence="4 5">
        <text>P(1),P(4)-bis(5'-adenosyl) tetraphosphate + H2O = 2 ADP + 2 H(+)</text>
        <dbReference type="Rhea" id="RHEA:24252"/>
        <dbReference type="ChEBI" id="CHEBI:15377"/>
        <dbReference type="ChEBI" id="CHEBI:15378"/>
        <dbReference type="ChEBI" id="CHEBI:58141"/>
        <dbReference type="ChEBI" id="CHEBI:456216"/>
        <dbReference type="EC" id="3.6.1.41"/>
    </reaction>
</comment>
<dbReference type="CDD" id="cd07422">
    <property type="entry name" value="MPP_ApaH"/>
    <property type="match status" value="1"/>
</dbReference>
<dbReference type="PIRSF" id="PIRSF000903">
    <property type="entry name" value="B5n-ttraPtase_sm"/>
    <property type="match status" value="1"/>
</dbReference>
<accession>A0ABN8DQV9</accession>
<dbReference type="HAMAP" id="MF_00199">
    <property type="entry name" value="ApaH"/>
    <property type="match status" value="1"/>
</dbReference>
<dbReference type="Gene3D" id="3.60.21.10">
    <property type="match status" value="1"/>
</dbReference>
<evidence type="ECO:0000256" key="1">
    <source>
        <dbReference type="ARBA" id="ARBA00003413"/>
    </source>
</evidence>
<dbReference type="InterPro" id="IPR004843">
    <property type="entry name" value="Calcineurin-like_PHP"/>
</dbReference>
<dbReference type="SUPFAM" id="SSF56300">
    <property type="entry name" value="Metallo-dependent phosphatases"/>
    <property type="match status" value="1"/>
</dbReference>
<dbReference type="RefSeq" id="WP_237464500.1">
    <property type="nucleotide sequence ID" value="NZ_CAKLDI010000001.1"/>
</dbReference>
<protein>
    <recommendedName>
        <fullName evidence="5">Bis(5'-nucleosyl)-tetraphosphatase, symmetrical</fullName>
        <ecNumber evidence="5">3.6.1.41</ecNumber>
    </recommendedName>
    <alternativeName>
        <fullName evidence="5">Ap4A hydrolase</fullName>
    </alternativeName>
    <alternativeName>
        <fullName evidence="5">Diadenosine 5',5'''-P1,P4-tetraphosphate pyrophosphohydrolase</fullName>
    </alternativeName>
    <alternativeName>
        <fullName evidence="5">Diadenosine tetraphosphatase</fullName>
    </alternativeName>
</protein>
<organism evidence="7 8">
    <name type="scientific">Vibrio stylophorae</name>
    <dbReference type="NCBI Taxonomy" id="659351"/>
    <lineage>
        <taxon>Bacteria</taxon>
        <taxon>Pseudomonadati</taxon>
        <taxon>Pseudomonadota</taxon>
        <taxon>Gammaproteobacteria</taxon>
        <taxon>Vibrionales</taxon>
        <taxon>Vibrionaceae</taxon>
        <taxon>Vibrio</taxon>
    </lineage>
</organism>
<evidence type="ECO:0000256" key="5">
    <source>
        <dbReference type="HAMAP-Rule" id="MF_00199"/>
    </source>
</evidence>
<comment type="function">
    <text evidence="1 5">Hydrolyzes diadenosine 5',5'''-P1,P4-tetraphosphate to yield ADP.</text>
</comment>
<dbReference type="InterPro" id="IPR004617">
    <property type="entry name" value="ApaH"/>
</dbReference>
<evidence type="ECO:0000256" key="2">
    <source>
        <dbReference type="ARBA" id="ARBA00005419"/>
    </source>
</evidence>
<evidence type="ECO:0000259" key="6">
    <source>
        <dbReference type="Pfam" id="PF00149"/>
    </source>
</evidence>
<sequence>MATYLVGDIQGCLAELQALLSSVHFDPATDELWLVGDLVARGPASLQTLRFIQSLGNSAKAVLGNHDLHLLAVAHGFKTINPKDQTQAILDAPDCESLLTWLRHQPLLRQHPTFDFVVSHAGIAPEWDLKTAATQAKLIEKQLQSANYQQLLQQMYGDQPARWCDAHTPLEKTRFTINSLTRMRFCYADGALDMAEKMPPQALENPDLMPWFDVPRRNKLPTVIFGHWAALGQYQGHGVICLDSGCVWGNGMTMLRWEDQQYFHQPSLTAHQSAN</sequence>
<dbReference type="InterPro" id="IPR029052">
    <property type="entry name" value="Metallo-depent_PP-like"/>
</dbReference>
<dbReference type="PANTHER" id="PTHR40942">
    <property type="match status" value="1"/>
</dbReference>
<comment type="caution">
    <text evidence="7">The sequence shown here is derived from an EMBL/GenBank/DDBJ whole genome shotgun (WGS) entry which is preliminary data.</text>
</comment>
<gene>
    <name evidence="5 7" type="primary">apaH</name>
    <name evidence="7" type="ORF">VST7929_00395</name>
</gene>
<dbReference type="Proteomes" id="UP000838672">
    <property type="component" value="Unassembled WGS sequence"/>
</dbReference>
<dbReference type="NCBIfam" id="NF001204">
    <property type="entry name" value="PRK00166.1"/>
    <property type="match status" value="1"/>
</dbReference>
<comment type="similarity">
    <text evidence="2 5">Belongs to the Ap4A hydrolase family.</text>
</comment>
<dbReference type="PANTHER" id="PTHR40942:SF4">
    <property type="entry name" value="CYTOCHROME C5"/>
    <property type="match status" value="1"/>
</dbReference>
<keyword evidence="8" id="KW-1185">Reference proteome</keyword>
<dbReference type="NCBIfam" id="TIGR00668">
    <property type="entry name" value="apaH"/>
    <property type="match status" value="1"/>
</dbReference>
<reference evidence="7" key="1">
    <citation type="submission" date="2021-11" db="EMBL/GenBank/DDBJ databases">
        <authorList>
            <person name="Rodrigo-Torres L."/>
            <person name="Arahal R. D."/>
            <person name="Lucena T."/>
        </authorList>
    </citation>
    <scope>NUCLEOTIDE SEQUENCE</scope>
    <source>
        <strain evidence="7">CECT 7929</strain>
    </source>
</reference>
<proteinExistence type="inferred from homology"/>
<evidence type="ECO:0000256" key="3">
    <source>
        <dbReference type="ARBA" id="ARBA00022801"/>
    </source>
</evidence>
<name>A0ABN8DQV9_9VIBR</name>
<dbReference type="EMBL" id="CAKLDI010000001">
    <property type="protein sequence ID" value="CAH0532564.1"/>
    <property type="molecule type" value="Genomic_DNA"/>
</dbReference>